<evidence type="ECO:0000313" key="3">
    <source>
        <dbReference type="EMBL" id="VTR90828.1"/>
    </source>
</evidence>
<accession>A0A6P2CP84</accession>
<sequence>MTRVFAILACAMFALSFGPAGADDKKKDEKPPVGALPPHSLDGVFVKVKTEKEITDTLINDATYKKAVAAALKAKKEKEEELKKNPKIVGPSPAAAARVAFLKVLAGEDK</sequence>
<dbReference type="KEGG" id="gms:SOIL9_68860"/>
<organism evidence="3 4">
    <name type="scientific">Gemmata massiliana</name>
    <dbReference type="NCBI Taxonomy" id="1210884"/>
    <lineage>
        <taxon>Bacteria</taxon>
        <taxon>Pseudomonadati</taxon>
        <taxon>Planctomycetota</taxon>
        <taxon>Planctomycetia</taxon>
        <taxon>Gemmatales</taxon>
        <taxon>Gemmataceae</taxon>
        <taxon>Gemmata</taxon>
    </lineage>
</organism>
<gene>
    <name evidence="3" type="ORF">SOIL9_68860</name>
</gene>
<name>A0A6P2CP84_9BACT</name>
<proteinExistence type="predicted"/>
<keyword evidence="2" id="KW-0732">Signal</keyword>
<feature type="region of interest" description="Disordered" evidence="1">
    <location>
        <begin position="18"/>
        <end position="37"/>
    </location>
</feature>
<dbReference type="EMBL" id="LR593886">
    <property type="protein sequence ID" value="VTR90828.1"/>
    <property type="molecule type" value="Genomic_DNA"/>
</dbReference>
<feature type="chain" id="PRO_5026972920" evidence="2">
    <location>
        <begin position="23"/>
        <end position="110"/>
    </location>
</feature>
<dbReference type="AlphaFoldDB" id="A0A6P2CP84"/>
<dbReference type="RefSeq" id="WP_162665909.1">
    <property type="nucleotide sequence ID" value="NZ_LR593886.1"/>
</dbReference>
<feature type="signal peptide" evidence="2">
    <location>
        <begin position="1"/>
        <end position="22"/>
    </location>
</feature>
<keyword evidence="4" id="KW-1185">Reference proteome</keyword>
<protein>
    <submittedName>
        <fullName evidence="3">Uncharacterized protein</fullName>
    </submittedName>
</protein>
<evidence type="ECO:0000256" key="2">
    <source>
        <dbReference type="SAM" id="SignalP"/>
    </source>
</evidence>
<feature type="compositionally biased region" description="Basic and acidic residues" evidence="1">
    <location>
        <begin position="22"/>
        <end position="31"/>
    </location>
</feature>
<reference evidence="3 4" key="1">
    <citation type="submission" date="2019-05" db="EMBL/GenBank/DDBJ databases">
        <authorList>
            <consortium name="Science for Life Laboratories"/>
        </authorList>
    </citation>
    <scope>NUCLEOTIDE SEQUENCE [LARGE SCALE GENOMIC DNA]</scope>
    <source>
        <strain evidence="3">Soil9</strain>
    </source>
</reference>
<dbReference type="Proteomes" id="UP000464178">
    <property type="component" value="Chromosome"/>
</dbReference>
<evidence type="ECO:0000256" key="1">
    <source>
        <dbReference type="SAM" id="MobiDB-lite"/>
    </source>
</evidence>
<evidence type="ECO:0000313" key="4">
    <source>
        <dbReference type="Proteomes" id="UP000464178"/>
    </source>
</evidence>